<keyword evidence="1" id="KW-0812">Transmembrane</keyword>
<organism evidence="2 3">
    <name type="scientific">Pseudaminobacter soli</name>
    <name type="common">ex Li et al. 2025</name>
    <dbReference type="NCBI Taxonomy" id="1295366"/>
    <lineage>
        <taxon>Bacteria</taxon>
        <taxon>Pseudomonadati</taxon>
        <taxon>Pseudomonadota</taxon>
        <taxon>Alphaproteobacteria</taxon>
        <taxon>Hyphomicrobiales</taxon>
        <taxon>Phyllobacteriaceae</taxon>
        <taxon>Pseudaminobacter</taxon>
    </lineage>
</organism>
<keyword evidence="3" id="KW-1185">Reference proteome</keyword>
<dbReference type="Proteomes" id="UP000240653">
    <property type="component" value="Unassembled WGS sequence"/>
</dbReference>
<keyword evidence="1" id="KW-0472">Membrane</keyword>
<feature type="transmembrane region" description="Helical" evidence="1">
    <location>
        <begin position="12"/>
        <end position="33"/>
    </location>
</feature>
<reference evidence="2 3" key="1">
    <citation type="submission" date="2018-03" db="EMBL/GenBank/DDBJ databases">
        <title>The draft genome of Mesorhizobium soli JCM 19897.</title>
        <authorList>
            <person name="Li L."/>
            <person name="Liu L."/>
            <person name="Liang L."/>
            <person name="Wang T."/>
            <person name="Zhang X."/>
        </authorList>
    </citation>
    <scope>NUCLEOTIDE SEQUENCE [LARGE SCALE GENOMIC DNA]</scope>
    <source>
        <strain evidence="2 3">JCM 19897</strain>
    </source>
</reference>
<name>A0A2P7SMZ2_9HYPH</name>
<sequence>MKPFISPDDMRRSAAIAFDLMLAPMVIAMRLPLMAKETRDGKLVGAEAWRAIVEKNAALAEGIWAAQFSLMRSATIFWFDVFAGRKPSRPAGAISRSAQAALKPASRRVKANFRRLSSKR</sequence>
<gene>
    <name evidence="2" type="ORF">C7I85_01665</name>
</gene>
<protein>
    <submittedName>
        <fullName evidence="2">Uncharacterized protein</fullName>
    </submittedName>
</protein>
<evidence type="ECO:0000313" key="2">
    <source>
        <dbReference type="EMBL" id="PSJ63856.1"/>
    </source>
</evidence>
<comment type="caution">
    <text evidence="2">The sequence shown here is derived from an EMBL/GenBank/DDBJ whole genome shotgun (WGS) entry which is preliminary data.</text>
</comment>
<dbReference type="OrthoDB" id="8116792at2"/>
<evidence type="ECO:0000313" key="3">
    <source>
        <dbReference type="Proteomes" id="UP000240653"/>
    </source>
</evidence>
<dbReference type="EMBL" id="PXYL01000001">
    <property type="protein sequence ID" value="PSJ63856.1"/>
    <property type="molecule type" value="Genomic_DNA"/>
</dbReference>
<proteinExistence type="predicted"/>
<dbReference type="AlphaFoldDB" id="A0A2P7SMZ2"/>
<accession>A0A2P7SMZ2</accession>
<evidence type="ECO:0000256" key="1">
    <source>
        <dbReference type="SAM" id="Phobius"/>
    </source>
</evidence>
<dbReference type="RefSeq" id="WP_106722207.1">
    <property type="nucleotide sequence ID" value="NZ_PXYL01000001.1"/>
</dbReference>
<keyword evidence="1" id="KW-1133">Transmembrane helix</keyword>